<protein>
    <submittedName>
        <fullName evidence="1">Uncharacterized protein</fullName>
    </submittedName>
</protein>
<sequence>MFFKIFKMIVIILVNILIVCNGYSFDENYIKKMAIDNVKDELHSQLEDLVGTDIPVESILQGLDHLYYGEIKKAKLVLTEEALKQLIGVLVGSSAGTILTTLWDIDKAIFTSIQKWGEDQDRKIFYESFLKEQIKIWKTGNVPKWQVVAAQLNNWFNENEFFLGRIKLYSERKTWAETLKSEMWAKTLEIHTKYKKYFYLKKKLQEAAKRAKENFEWKVLLVHINYKKIARLLELAQEKVTKENIEKYQKNKNYRILVNRVAHINSLTKQRFTINDYLKLLKRFDKVNLKQIKEAISSLQGAQLPANLQNIRFYLTDFRYKSFVDKLRKDKKESEASDDTVKKVASSLMNIKSNEFIELVSNSNKSLTLLELVNQINDRIKNITKNNIKNGTQIQIKVSTIVNPLINYYRESVSNYLANEISFSTLINTRHKILQYCSDLLFEYQNILEKGAIYSDVFNEFVKQILYLEKDVVNIRYEKFEQYIALKKEICNNDNILEKLGKIQKEIAELQKENSVDLGLIKLLKAEPPFEHDTRSFKLLSGWDKLSSDYVKKTIPKIEKNINNLNINIKTISLKSSYLKSELQKYYLKEVSLIDKLNNFYIENSNFLDGFPLIQGSILFNGFDSVQGYNDKRLIDDSCKIDVLNHYKVAVNKLTEFENRLFDLQLALSENKEYLPFIESQLKYNESLNSLISYDTDKDLKYLKQIQEYEKESDNASLLFSKIDNLYERGLKDLNSNFIPYEDVIKYVKNESIKNKLNIPFSALKGFVDKTETNFNKCKEVNQKNDILYKEINFLRDSTINLAKNIKLWMDGNHNRFSGFLNVTSGKKAGENRCLSLENKLIWQREFIDKYEKIQNDLVVELSKPINSAYNYQQLIYKAEILPFIPIFDINQYKQKLANYIKNTTVYSAPKIDSIYYNKRKVYERVRVSPINLENGEVKFVVDVSSTCADEKCKPKEVSISYEKNKWKRCKKVSNNRFVCIYKPKINSGVYVAFVAKNLTNNASKERFINVVYKDYGENLTKYLKSFENDYNRGKSIYNYFPRGSTIAENYSLIADKNRKEYPHKLVFQKFRLLNFKDFEKDVDNTIYKAKVSTTWKLSGKINKNGSSIFNIDCYESIGTQKKFCKIKQIEGDTFIFEVKNNRNKNITKQVKIGIISHVPGKKKGGYSIDFETGKYFNSEKDLAAGFVNPKVKGYDKPYFNVGNIKDMGVINFKALKSCPKYGYSDYYSGMRAIERHVYCVRTLEGNYVKIEVLETGGSMEKAYIKFRWQFLGR</sequence>
<dbReference type="AlphaFoldDB" id="D3P9U8"/>
<dbReference type="RefSeq" id="WP_013008733.1">
    <property type="nucleotide sequence ID" value="NC_013939.1"/>
</dbReference>
<reference evidence="1 2" key="1">
    <citation type="journal article" date="2010" name="DNA Res.">
        <title>Bacterial lifestyle in a deep-sea hydrothermal vent chimney revealed by the genome sequence of the thermophilic bacterium Deferribacter desulfuricans SSM1.</title>
        <authorList>
            <person name="Takaki Y."/>
            <person name="Shimamura S."/>
            <person name="Nakagawa S."/>
            <person name="Fukuhara Y."/>
            <person name="Horikawa H."/>
            <person name="Ankai A."/>
            <person name="Harada T."/>
            <person name="Hosoyama A."/>
            <person name="Oguchi A."/>
            <person name="Fukui S."/>
            <person name="Fujita N."/>
            <person name="Takami H."/>
            <person name="Takai K."/>
        </authorList>
    </citation>
    <scope>NUCLEOTIDE SEQUENCE [LARGE SCALE GENOMIC DNA]</scope>
    <source>
        <strain evidence="2">DSM 14783 / JCM 11476 / NBRC 101012 / SSM1</strain>
    </source>
</reference>
<dbReference type="EMBL" id="AP011529">
    <property type="protein sequence ID" value="BAI81488.1"/>
    <property type="molecule type" value="Genomic_DNA"/>
</dbReference>
<organism evidence="1 2">
    <name type="scientific">Deferribacter desulfuricans (strain DSM 14783 / JCM 11476 / NBRC 101012 / SSM1)</name>
    <dbReference type="NCBI Taxonomy" id="639282"/>
    <lineage>
        <taxon>Bacteria</taxon>
        <taxon>Pseudomonadati</taxon>
        <taxon>Deferribacterota</taxon>
        <taxon>Deferribacteres</taxon>
        <taxon>Deferribacterales</taxon>
        <taxon>Deferribacteraceae</taxon>
        <taxon>Deferribacter</taxon>
    </lineage>
</organism>
<dbReference type="KEGG" id="ddf:DEFDS_2038"/>
<dbReference type="Proteomes" id="UP000001520">
    <property type="component" value="Chromosome"/>
</dbReference>
<gene>
    <name evidence="1" type="ordered locus">DEFDS_2038</name>
</gene>
<dbReference type="STRING" id="639282.DEFDS_2038"/>
<accession>D3P9U8</accession>
<evidence type="ECO:0000313" key="2">
    <source>
        <dbReference type="Proteomes" id="UP000001520"/>
    </source>
</evidence>
<name>D3P9U8_DEFDS</name>
<dbReference type="HOGENOM" id="CLU_263650_0_0_0"/>
<evidence type="ECO:0000313" key="1">
    <source>
        <dbReference type="EMBL" id="BAI81488.1"/>
    </source>
</evidence>
<proteinExistence type="predicted"/>
<keyword evidence="2" id="KW-1185">Reference proteome</keyword>
<dbReference type="OrthoDB" id="5497323at2"/>